<keyword evidence="2" id="KW-1185">Reference proteome</keyword>
<sequence length="275" mass="31918">MDKEREMTEERNPAEEAAQVRLDLGHYHPLIPITNEETKDSWDLTCYGCEQPIKDMSFYGCKQCLFFLHPSCRDLPRQLTHFYHPQHSLTLLPSPPSITHICDICRGSCNRFIYRCDRCDYDIDMKCATVVLTIQQRINHPSHEHQLTPLLQESMFLCGGCGKEHKGTSFLCTTCGFWINQKCASASSPPNLKLNHPHTLFLFYFVEKDNQPCKICHEKIHRRYWVYRCSECRDYVVHFHCAMSAKEHSTNNETKIEGLDSTISVTTTSDVARYT</sequence>
<comment type="caution">
    <text evidence="1">The sequence shown here is derived from an EMBL/GenBank/DDBJ whole genome shotgun (WGS) entry which is preliminary data.</text>
</comment>
<proteinExistence type="predicted"/>
<accession>A0ACB7YHZ5</accession>
<name>A0ACB7YHZ5_9ERIC</name>
<organism evidence="1 2">
    <name type="scientific">Vaccinium darrowii</name>
    <dbReference type="NCBI Taxonomy" id="229202"/>
    <lineage>
        <taxon>Eukaryota</taxon>
        <taxon>Viridiplantae</taxon>
        <taxon>Streptophyta</taxon>
        <taxon>Embryophyta</taxon>
        <taxon>Tracheophyta</taxon>
        <taxon>Spermatophyta</taxon>
        <taxon>Magnoliopsida</taxon>
        <taxon>eudicotyledons</taxon>
        <taxon>Gunneridae</taxon>
        <taxon>Pentapetalae</taxon>
        <taxon>asterids</taxon>
        <taxon>Ericales</taxon>
        <taxon>Ericaceae</taxon>
        <taxon>Vaccinioideae</taxon>
        <taxon>Vaccinieae</taxon>
        <taxon>Vaccinium</taxon>
    </lineage>
</organism>
<evidence type="ECO:0000313" key="2">
    <source>
        <dbReference type="Proteomes" id="UP000828048"/>
    </source>
</evidence>
<gene>
    <name evidence="1" type="ORF">Vadar_000258</name>
</gene>
<evidence type="ECO:0000313" key="1">
    <source>
        <dbReference type="EMBL" id="KAH7853226.1"/>
    </source>
</evidence>
<dbReference type="Proteomes" id="UP000828048">
    <property type="component" value="Chromosome 11"/>
</dbReference>
<protein>
    <submittedName>
        <fullName evidence="1">Uncharacterized protein</fullName>
    </submittedName>
</protein>
<reference evidence="1 2" key="1">
    <citation type="journal article" date="2021" name="Hortic Res">
        <title>High-quality reference genome and annotation aids understanding of berry development for evergreen blueberry (Vaccinium darrowii).</title>
        <authorList>
            <person name="Yu J."/>
            <person name="Hulse-Kemp A.M."/>
            <person name="Babiker E."/>
            <person name="Staton M."/>
        </authorList>
    </citation>
    <scope>NUCLEOTIDE SEQUENCE [LARGE SCALE GENOMIC DNA]</scope>
    <source>
        <strain evidence="2">cv. NJ 8807/NJ 8810</strain>
        <tissue evidence="1">Young leaf</tissue>
    </source>
</reference>
<dbReference type="EMBL" id="CM037161">
    <property type="protein sequence ID" value="KAH7853226.1"/>
    <property type="molecule type" value="Genomic_DNA"/>
</dbReference>